<organism evidence="9 10">
    <name type="scientific">Paenibacillus radicis</name>
    <name type="common">ex Xue et al. 2023</name>
    <dbReference type="NCBI Taxonomy" id="2972489"/>
    <lineage>
        <taxon>Bacteria</taxon>
        <taxon>Bacillati</taxon>
        <taxon>Bacillota</taxon>
        <taxon>Bacilli</taxon>
        <taxon>Bacillales</taxon>
        <taxon>Paenibacillaceae</taxon>
        <taxon>Paenibacillus</taxon>
    </lineage>
</organism>
<dbReference type="InterPro" id="IPR000515">
    <property type="entry name" value="MetI-like"/>
</dbReference>
<feature type="transmembrane region" description="Helical" evidence="7">
    <location>
        <begin position="216"/>
        <end position="236"/>
    </location>
</feature>
<evidence type="ECO:0000256" key="4">
    <source>
        <dbReference type="ARBA" id="ARBA00022692"/>
    </source>
</evidence>
<dbReference type="PROSITE" id="PS50928">
    <property type="entry name" value="ABC_TM1"/>
    <property type="match status" value="1"/>
</dbReference>
<evidence type="ECO:0000313" key="9">
    <source>
        <dbReference type="EMBL" id="MCR8633433.1"/>
    </source>
</evidence>
<comment type="similarity">
    <text evidence="7">Belongs to the binding-protein-dependent transport system permease family.</text>
</comment>
<comment type="subcellular location">
    <subcellularLocation>
        <location evidence="1 7">Cell membrane</location>
        <topology evidence="1 7">Multi-pass membrane protein</topology>
    </subcellularLocation>
</comment>
<keyword evidence="2 7" id="KW-0813">Transport</keyword>
<name>A0ABT1YMC4_9BACL</name>
<dbReference type="Proteomes" id="UP001300012">
    <property type="component" value="Unassembled WGS sequence"/>
</dbReference>
<keyword evidence="3" id="KW-1003">Cell membrane</keyword>
<evidence type="ECO:0000313" key="10">
    <source>
        <dbReference type="Proteomes" id="UP001300012"/>
    </source>
</evidence>
<accession>A0ABT1YMC4</accession>
<dbReference type="EMBL" id="JANQBD010000014">
    <property type="protein sequence ID" value="MCR8633433.1"/>
    <property type="molecule type" value="Genomic_DNA"/>
</dbReference>
<dbReference type="PANTHER" id="PTHR43227">
    <property type="entry name" value="BLL4140 PROTEIN"/>
    <property type="match status" value="1"/>
</dbReference>
<dbReference type="Gene3D" id="1.10.3720.10">
    <property type="entry name" value="MetI-like"/>
    <property type="match status" value="1"/>
</dbReference>
<evidence type="ECO:0000256" key="3">
    <source>
        <dbReference type="ARBA" id="ARBA00022475"/>
    </source>
</evidence>
<protein>
    <submittedName>
        <fullName evidence="9">ABC transporter permease subunit</fullName>
    </submittedName>
</protein>
<reference evidence="9 10" key="1">
    <citation type="submission" date="2022-08" db="EMBL/GenBank/DDBJ databases">
        <title>Paenibacillus endoradicis sp. nov., Paenibacillus radicibacter sp. nov and Paenibacillus pararadicis sp. nov., three cold-adapted plant growth-promoting bacteria isolated from root of Larix gmelinii in Great Khingan.</title>
        <authorList>
            <person name="Xue H."/>
        </authorList>
    </citation>
    <scope>NUCLEOTIDE SEQUENCE [LARGE SCALE GENOMIC DNA]</scope>
    <source>
        <strain evidence="9 10">N5-1-1-5</strain>
    </source>
</reference>
<keyword evidence="4 7" id="KW-0812">Transmembrane</keyword>
<evidence type="ECO:0000259" key="8">
    <source>
        <dbReference type="PROSITE" id="PS50928"/>
    </source>
</evidence>
<evidence type="ECO:0000256" key="6">
    <source>
        <dbReference type="ARBA" id="ARBA00023136"/>
    </source>
</evidence>
<dbReference type="InterPro" id="IPR035906">
    <property type="entry name" value="MetI-like_sf"/>
</dbReference>
<dbReference type="CDD" id="cd06261">
    <property type="entry name" value="TM_PBP2"/>
    <property type="match status" value="1"/>
</dbReference>
<dbReference type="RefSeq" id="WP_258215015.1">
    <property type="nucleotide sequence ID" value="NZ_JANQBD010000014.1"/>
</dbReference>
<evidence type="ECO:0000256" key="7">
    <source>
        <dbReference type="RuleBase" id="RU363032"/>
    </source>
</evidence>
<dbReference type="SUPFAM" id="SSF161098">
    <property type="entry name" value="MetI-like"/>
    <property type="match status" value="1"/>
</dbReference>
<keyword evidence="6 7" id="KW-0472">Membrane</keyword>
<dbReference type="Pfam" id="PF00528">
    <property type="entry name" value="BPD_transp_1"/>
    <property type="match status" value="1"/>
</dbReference>
<feature type="transmembrane region" description="Helical" evidence="7">
    <location>
        <begin position="281"/>
        <end position="300"/>
    </location>
</feature>
<feature type="transmembrane region" description="Helical" evidence="7">
    <location>
        <begin position="21"/>
        <end position="41"/>
    </location>
</feature>
<feature type="transmembrane region" description="Helical" evidence="7">
    <location>
        <begin position="87"/>
        <end position="107"/>
    </location>
</feature>
<evidence type="ECO:0000256" key="2">
    <source>
        <dbReference type="ARBA" id="ARBA00022448"/>
    </source>
</evidence>
<feature type="transmembrane region" description="Helical" evidence="7">
    <location>
        <begin position="173"/>
        <end position="195"/>
    </location>
</feature>
<sequence length="310" mass="35278">MRKIQKSKVNKDSLLFNIRKYKMLYLLSLPGILYFIIIKYIPLFGSVIAFKDYNIFAGIWKSQWVGLKYFRQFFSAPDALHSLVNTLILGGYELLFFPLSMIVALMLNEMRFVFYKRVIQTVIYVPHFLSWVIIGGIFMGVMSPSTGIINHVIQSLGFEPIYFLGSESYIRSILVGSSIWQGIGWGTIVYLAALAGVNTELYEAASIDGANRWKQLWAITIPSLMPTFTILLLLHLGKFLDIGFERVYPFLNPLNMNNGDILDTFIFRIGLLGSQYSLTTAIGLFKSVIGFILIMTTNYISKKLTENSLF</sequence>
<gene>
    <name evidence="9" type="ORF">NV381_19815</name>
</gene>
<evidence type="ECO:0000256" key="1">
    <source>
        <dbReference type="ARBA" id="ARBA00004651"/>
    </source>
</evidence>
<dbReference type="PANTHER" id="PTHR43227:SF11">
    <property type="entry name" value="BLL4140 PROTEIN"/>
    <property type="match status" value="1"/>
</dbReference>
<keyword evidence="5 7" id="KW-1133">Transmembrane helix</keyword>
<dbReference type="InterPro" id="IPR050809">
    <property type="entry name" value="UgpAE/MalFG_permease"/>
</dbReference>
<keyword evidence="10" id="KW-1185">Reference proteome</keyword>
<feature type="transmembrane region" description="Helical" evidence="7">
    <location>
        <begin position="128"/>
        <end position="153"/>
    </location>
</feature>
<evidence type="ECO:0000256" key="5">
    <source>
        <dbReference type="ARBA" id="ARBA00022989"/>
    </source>
</evidence>
<feature type="domain" description="ABC transmembrane type-1" evidence="8">
    <location>
        <begin position="82"/>
        <end position="297"/>
    </location>
</feature>
<comment type="caution">
    <text evidence="9">The sequence shown here is derived from an EMBL/GenBank/DDBJ whole genome shotgun (WGS) entry which is preliminary data.</text>
</comment>
<proteinExistence type="inferred from homology"/>